<dbReference type="EMBL" id="FNJD01000017">
    <property type="protein sequence ID" value="SDP47314.1"/>
    <property type="molecule type" value="Genomic_DNA"/>
</dbReference>
<comment type="subcellular location">
    <subcellularLocation>
        <location evidence="1">Membrane</location>
        <topology evidence="1">Single-pass membrane protein</topology>
    </subcellularLocation>
</comment>
<feature type="transmembrane region" description="Helical" evidence="7">
    <location>
        <begin position="22"/>
        <end position="43"/>
    </location>
</feature>
<evidence type="ECO:0000256" key="6">
    <source>
        <dbReference type="ARBA" id="ARBA00023136"/>
    </source>
</evidence>
<dbReference type="Gene3D" id="2.40.30.170">
    <property type="match status" value="1"/>
</dbReference>
<dbReference type="PANTHER" id="PTHR30386:SF26">
    <property type="entry name" value="TRANSPORT PROTEIN COMB"/>
    <property type="match status" value="1"/>
</dbReference>
<keyword evidence="6 7" id="KW-0472">Membrane</keyword>
<dbReference type="PANTHER" id="PTHR30386">
    <property type="entry name" value="MEMBRANE FUSION SUBUNIT OF EMRAB-TOLC MULTIDRUG EFFLUX PUMP"/>
    <property type="match status" value="1"/>
</dbReference>
<protein>
    <submittedName>
        <fullName evidence="9">Membrane fusion protein, adhesin transport system</fullName>
    </submittedName>
</protein>
<evidence type="ECO:0000259" key="8">
    <source>
        <dbReference type="Pfam" id="PF26002"/>
    </source>
</evidence>
<organism evidence="9 10">
    <name type="scientific">Sulfitobacter litoralis</name>
    <dbReference type="NCBI Taxonomy" id="335975"/>
    <lineage>
        <taxon>Bacteria</taxon>
        <taxon>Pseudomonadati</taxon>
        <taxon>Pseudomonadota</taxon>
        <taxon>Alphaproteobacteria</taxon>
        <taxon>Rhodobacterales</taxon>
        <taxon>Roseobacteraceae</taxon>
        <taxon>Sulfitobacter</taxon>
    </lineage>
</organism>
<keyword evidence="3" id="KW-0813">Transport</keyword>
<keyword evidence="4 7" id="KW-0812">Transmembrane</keyword>
<dbReference type="Proteomes" id="UP000198646">
    <property type="component" value="Unassembled WGS sequence"/>
</dbReference>
<keyword evidence="5 7" id="KW-1133">Transmembrane helix</keyword>
<comment type="similarity">
    <text evidence="2">Belongs to the membrane fusion protein (MFP) (TC 8.A.1) family.</text>
</comment>
<dbReference type="RefSeq" id="WP_093733800.1">
    <property type="nucleotide sequence ID" value="NZ_CAXBMM010000011.1"/>
</dbReference>
<dbReference type="InterPro" id="IPR050739">
    <property type="entry name" value="MFP"/>
</dbReference>
<evidence type="ECO:0000256" key="4">
    <source>
        <dbReference type="ARBA" id="ARBA00022692"/>
    </source>
</evidence>
<evidence type="ECO:0000256" key="3">
    <source>
        <dbReference type="ARBA" id="ARBA00022448"/>
    </source>
</evidence>
<dbReference type="InterPro" id="IPR006144">
    <property type="entry name" value="Secretion_HlyD_CS"/>
</dbReference>
<evidence type="ECO:0000313" key="10">
    <source>
        <dbReference type="Proteomes" id="UP000198646"/>
    </source>
</evidence>
<reference evidence="9 10" key="1">
    <citation type="submission" date="2016-10" db="EMBL/GenBank/DDBJ databases">
        <authorList>
            <person name="Varghese N."/>
            <person name="Submissions S."/>
        </authorList>
    </citation>
    <scope>NUCLEOTIDE SEQUENCE [LARGE SCALE GENOMIC DNA]</scope>
    <source>
        <strain evidence="9 10">DSM 17584</strain>
    </source>
</reference>
<sequence length="396" mass="43703">MNSVSTTPLGAQMTGQMRGPSMVIWLCGASVLVFLLWAAFAWVDEIVRAEGSMISSSRPQIIQNLEGGILAELAVGEGDHVEKGDVLAKLHGTQFQSSVDDLRDQISAFEIRRLRLEAELAGQYDFDVPDAFATRTPDIVASERALLRARQSDFVSRSEGAGRVLTEATKERELLENMLKKKIVSLIEVTRARKTHADARIKLDEIVTGTELDRAQEYSDVLKELATLKQNLKASTDQLNRTVLVSPLRGIVNNLSVTTIGGVVRPGEEILQIIPLDEELVVEARVKPENIAGVRPGQEATVKLSAYDYTIYGTLKGTVKLISADTFKDERSRAADGDPHYKVTLQVDTEHLTPRQASLQIRPGMQASVELHTGSKTVLQYLLKPLYKSKEAFREP</sequence>
<gene>
    <name evidence="9" type="ORF">SAMN04488512_11743</name>
</gene>
<evidence type="ECO:0000256" key="2">
    <source>
        <dbReference type="ARBA" id="ARBA00009477"/>
    </source>
</evidence>
<dbReference type="Pfam" id="PF26002">
    <property type="entry name" value="Beta-barrel_AprE"/>
    <property type="match status" value="1"/>
</dbReference>
<dbReference type="PRINTS" id="PR01490">
    <property type="entry name" value="RTXTOXIND"/>
</dbReference>
<proteinExistence type="inferred from homology"/>
<accession>A0ABY0SPC5</accession>
<evidence type="ECO:0000313" key="9">
    <source>
        <dbReference type="EMBL" id="SDP47314.1"/>
    </source>
</evidence>
<dbReference type="PROSITE" id="PS00543">
    <property type="entry name" value="HLYD_FAMILY"/>
    <property type="match status" value="1"/>
</dbReference>
<evidence type="ECO:0000256" key="1">
    <source>
        <dbReference type="ARBA" id="ARBA00004167"/>
    </source>
</evidence>
<name>A0ABY0SPC5_9RHOB</name>
<evidence type="ECO:0000256" key="7">
    <source>
        <dbReference type="SAM" id="Phobius"/>
    </source>
</evidence>
<keyword evidence="10" id="KW-1185">Reference proteome</keyword>
<feature type="domain" description="AprE-like beta-barrel" evidence="8">
    <location>
        <begin position="280"/>
        <end position="374"/>
    </location>
</feature>
<dbReference type="InterPro" id="IPR058982">
    <property type="entry name" value="Beta-barrel_AprE"/>
</dbReference>
<comment type="caution">
    <text evidence="9">The sequence shown here is derived from an EMBL/GenBank/DDBJ whole genome shotgun (WGS) entry which is preliminary data.</text>
</comment>
<evidence type="ECO:0000256" key="5">
    <source>
        <dbReference type="ARBA" id="ARBA00022989"/>
    </source>
</evidence>